<evidence type="ECO:0000313" key="2">
    <source>
        <dbReference type="Proteomes" id="UP000261245"/>
    </source>
</evidence>
<dbReference type="EMBL" id="QSUC01000047">
    <property type="protein sequence ID" value="RGN05057.1"/>
    <property type="molecule type" value="Genomic_DNA"/>
</dbReference>
<dbReference type="Gene3D" id="3.90.226.10">
    <property type="entry name" value="2-enoyl-CoA Hydratase, Chain A, domain 1"/>
    <property type="match status" value="1"/>
</dbReference>
<dbReference type="PANTHER" id="PTHR35984">
    <property type="entry name" value="PERIPLASMIC SERINE PROTEASE"/>
    <property type="match status" value="1"/>
</dbReference>
<accession>A0AA92T2D6</accession>
<gene>
    <name evidence="1" type="ORF">DXB80_12860</name>
</gene>
<sequence length="296" mass="33111">MSNWSEILTEVNQSFPTNIDLLNKKRKEYMDKIAEITGRNVITYYSGWLKNPNAPFISINDSDMNAFMTNVYRLDRSKGLDLILHTPGGDLAATESIVNYLQSAFGGNVRAIIPQISMSAGTLIAMSCREILMGRESSLGPIDPQLGGIPCQGMLDEFDKAVNDIASRPSSLGLWQAIIGKLNPTFITNCENSIKWSKELAKSFLLKNNPELNIDNIYEVFLNHQHSYSHSRHIPKEQCKAAGLKITDLEMNQDLQDAVLSLHHCYMILFDKIACSKVVENQIGGCFIQNYSEEGK</sequence>
<dbReference type="InterPro" id="IPR002825">
    <property type="entry name" value="Pept_S49_ser-pept_pro"/>
</dbReference>
<evidence type="ECO:0000313" key="1">
    <source>
        <dbReference type="EMBL" id="RGN05057.1"/>
    </source>
</evidence>
<dbReference type="Pfam" id="PF01972">
    <property type="entry name" value="SDH_protease"/>
    <property type="match status" value="1"/>
</dbReference>
<dbReference type="RefSeq" id="WP_117729245.1">
    <property type="nucleotide sequence ID" value="NZ_JAPDUV010000001.1"/>
</dbReference>
<dbReference type="AlphaFoldDB" id="A0AA92T2D6"/>
<dbReference type="GO" id="GO:0016020">
    <property type="term" value="C:membrane"/>
    <property type="evidence" value="ECO:0007669"/>
    <property type="project" value="InterPro"/>
</dbReference>
<comment type="caution">
    <text evidence="1">The sequence shown here is derived from an EMBL/GenBank/DDBJ whole genome shotgun (WGS) entry which is preliminary data.</text>
</comment>
<dbReference type="Proteomes" id="UP000261245">
    <property type="component" value="Unassembled WGS sequence"/>
</dbReference>
<protein>
    <submittedName>
        <fullName evidence="1">S49 family peptidase</fullName>
    </submittedName>
</protein>
<dbReference type="InterPro" id="IPR029045">
    <property type="entry name" value="ClpP/crotonase-like_dom_sf"/>
</dbReference>
<dbReference type="PANTHER" id="PTHR35984:SF1">
    <property type="entry name" value="PERIPLASMIC SERINE PROTEASE"/>
    <property type="match status" value="1"/>
</dbReference>
<reference evidence="1 2" key="1">
    <citation type="submission" date="2018-08" db="EMBL/GenBank/DDBJ databases">
        <title>A genome reference for cultivated species of the human gut microbiota.</title>
        <authorList>
            <person name="Zou Y."/>
            <person name="Xue W."/>
            <person name="Luo G."/>
        </authorList>
    </citation>
    <scope>NUCLEOTIDE SEQUENCE [LARGE SCALE GENOMIC DNA]</scope>
    <source>
        <strain evidence="1 2">OM06-11</strain>
    </source>
</reference>
<dbReference type="SUPFAM" id="SSF52096">
    <property type="entry name" value="ClpP/crotonase"/>
    <property type="match status" value="1"/>
</dbReference>
<proteinExistence type="predicted"/>
<organism evidence="1 2">
    <name type="scientific">Segatella copri</name>
    <dbReference type="NCBI Taxonomy" id="165179"/>
    <lineage>
        <taxon>Bacteria</taxon>
        <taxon>Pseudomonadati</taxon>
        <taxon>Bacteroidota</taxon>
        <taxon>Bacteroidia</taxon>
        <taxon>Bacteroidales</taxon>
        <taxon>Prevotellaceae</taxon>
        <taxon>Segatella</taxon>
    </lineage>
</organism>
<name>A0AA92T2D6_9BACT</name>